<keyword evidence="3" id="KW-1185">Reference proteome</keyword>
<reference evidence="2 3" key="1">
    <citation type="submission" date="2021-06" db="EMBL/GenBank/DDBJ databases">
        <authorList>
            <person name="Criscuolo A."/>
        </authorList>
    </citation>
    <scope>NUCLEOTIDE SEQUENCE [LARGE SCALE GENOMIC DNA]</scope>
    <source>
        <strain evidence="3">CIP 111802</strain>
    </source>
</reference>
<evidence type="ECO:0000313" key="3">
    <source>
        <dbReference type="Proteomes" id="UP000730618"/>
    </source>
</evidence>
<protein>
    <submittedName>
        <fullName evidence="2">Glycerophosphodiester phosphodiesterase</fullName>
        <ecNumber evidence="2">3.1.4.46</ecNumber>
    </submittedName>
</protein>
<proteinExistence type="predicted"/>
<gene>
    <name evidence="2" type="primary">glpQ_10</name>
    <name evidence="2" type="ORF">PAECIP111802_06651</name>
</gene>
<dbReference type="GO" id="GO:0008889">
    <property type="term" value="F:glycerophosphodiester phosphodiesterase activity"/>
    <property type="evidence" value="ECO:0007669"/>
    <property type="project" value="UniProtKB-EC"/>
</dbReference>
<dbReference type="Pfam" id="PF03009">
    <property type="entry name" value="GDPD"/>
    <property type="match status" value="1"/>
</dbReference>
<organism evidence="2 3">
    <name type="scientific">Paenibacillus allorhizosphaerae</name>
    <dbReference type="NCBI Taxonomy" id="2849866"/>
    <lineage>
        <taxon>Bacteria</taxon>
        <taxon>Bacillati</taxon>
        <taxon>Bacillota</taxon>
        <taxon>Bacilli</taxon>
        <taxon>Bacillales</taxon>
        <taxon>Paenibacillaceae</taxon>
        <taxon>Paenibacillus</taxon>
    </lineage>
</organism>
<sequence length="235" mass="26955">MTIRGVAHRGYPKRYPENTLVSYRAAVELSYSHLELDVQLSKDGVPVVIHDPSVDRTTDGKGRVRDLTLAELKEFRIAGTEEIPTLEEALLLLKDKLIVDIELKQMGDLYPGLERAVLDTVKRLDMREQTFLTSFDHYSLSRARELDDRMELGVINHGTSPALFPFMKDIRCRYISVQHPYISDEFLEICEREGAVLIPYTVDKDSDMARFSRYPTLLICTNELEKWAAYAQGNK</sequence>
<dbReference type="InterPro" id="IPR030395">
    <property type="entry name" value="GP_PDE_dom"/>
</dbReference>
<comment type="caution">
    <text evidence="2">The sequence shown here is derived from an EMBL/GenBank/DDBJ whole genome shotgun (WGS) entry which is preliminary data.</text>
</comment>
<accession>A0ABN7TYS9</accession>
<dbReference type="PANTHER" id="PTHR46211">
    <property type="entry name" value="GLYCEROPHOSPHORYL DIESTER PHOSPHODIESTERASE"/>
    <property type="match status" value="1"/>
</dbReference>
<dbReference type="EMBL" id="CAJVCE010000034">
    <property type="protein sequence ID" value="CAG7657194.1"/>
    <property type="molecule type" value="Genomic_DNA"/>
</dbReference>
<evidence type="ECO:0000313" key="2">
    <source>
        <dbReference type="EMBL" id="CAG7657194.1"/>
    </source>
</evidence>
<feature type="domain" description="GP-PDE" evidence="1">
    <location>
        <begin position="3"/>
        <end position="231"/>
    </location>
</feature>
<evidence type="ECO:0000259" key="1">
    <source>
        <dbReference type="PROSITE" id="PS51704"/>
    </source>
</evidence>
<dbReference type="EC" id="3.1.4.46" evidence="2"/>
<name>A0ABN7TYS9_9BACL</name>
<dbReference type="Proteomes" id="UP000730618">
    <property type="component" value="Unassembled WGS sequence"/>
</dbReference>
<dbReference type="PANTHER" id="PTHR46211:SF1">
    <property type="entry name" value="GLYCEROPHOSPHODIESTER PHOSPHODIESTERASE, CYTOPLASMIC"/>
    <property type="match status" value="1"/>
</dbReference>
<keyword evidence="2" id="KW-0378">Hydrolase</keyword>
<dbReference type="PROSITE" id="PS51704">
    <property type="entry name" value="GP_PDE"/>
    <property type="match status" value="1"/>
</dbReference>
<dbReference type="RefSeq" id="WP_218102829.1">
    <property type="nucleotide sequence ID" value="NZ_CAJVCE010000034.1"/>
</dbReference>